<dbReference type="Gene3D" id="3.20.20.80">
    <property type="entry name" value="Glycosidases"/>
    <property type="match status" value="1"/>
</dbReference>
<dbReference type="SUPFAM" id="SSF51445">
    <property type="entry name" value="(Trans)glycosidases"/>
    <property type="match status" value="1"/>
</dbReference>
<dbReference type="InterPro" id="IPR001002">
    <property type="entry name" value="Chitin-bd_1"/>
</dbReference>
<reference evidence="5 6" key="1">
    <citation type="submission" date="2023-01" db="EMBL/GenBank/DDBJ databases">
        <title>Analysis of 21 Apiospora genomes using comparative genomics revels a genus with tremendous synthesis potential of carbohydrate active enzymes and secondary metabolites.</title>
        <authorList>
            <person name="Sorensen T."/>
        </authorList>
    </citation>
    <scope>NUCLEOTIDE SEQUENCE [LARGE SCALE GENOMIC DNA]</scope>
    <source>
        <strain evidence="5 6">CBS 24483</strain>
    </source>
</reference>
<feature type="disulfide bond" evidence="2">
    <location>
        <begin position="35"/>
        <end position="47"/>
    </location>
</feature>
<dbReference type="InterPro" id="IPR036861">
    <property type="entry name" value="Endochitinase-like_sf"/>
</dbReference>
<dbReference type="InterPro" id="IPR017853">
    <property type="entry name" value="GH"/>
</dbReference>
<dbReference type="InterPro" id="IPR018371">
    <property type="entry name" value="Chitin-binding_1_CS"/>
</dbReference>
<dbReference type="RefSeq" id="XP_066704119.1">
    <property type="nucleotide sequence ID" value="XM_066839055.1"/>
</dbReference>
<organism evidence="5 6">
    <name type="scientific">Apiospora aurea</name>
    <dbReference type="NCBI Taxonomy" id="335848"/>
    <lineage>
        <taxon>Eukaryota</taxon>
        <taxon>Fungi</taxon>
        <taxon>Dikarya</taxon>
        <taxon>Ascomycota</taxon>
        <taxon>Pezizomycotina</taxon>
        <taxon>Sordariomycetes</taxon>
        <taxon>Xylariomycetidae</taxon>
        <taxon>Amphisphaeriales</taxon>
        <taxon>Apiosporaceae</taxon>
        <taxon>Apiospora</taxon>
    </lineage>
</organism>
<dbReference type="InterPro" id="IPR001223">
    <property type="entry name" value="Glyco_hydro18_cat"/>
</dbReference>
<keyword evidence="5" id="KW-0378">Hydrolase</keyword>
<gene>
    <name evidence="5" type="ORF">PG986_002833</name>
</gene>
<dbReference type="InterPro" id="IPR050314">
    <property type="entry name" value="Glycosyl_Hydrlase_18"/>
</dbReference>
<dbReference type="GeneID" id="92072117"/>
<feature type="domain" description="Chitin-binding type-1" evidence="3">
    <location>
        <begin position="18"/>
        <end position="70"/>
    </location>
</feature>
<dbReference type="PROSITE" id="PS51910">
    <property type="entry name" value="GH18_2"/>
    <property type="match status" value="1"/>
</dbReference>
<comment type="caution">
    <text evidence="5">The sequence shown here is derived from an EMBL/GenBank/DDBJ whole genome shotgun (WGS) entry which is preliminary data.</text>
</comment>
<dbReference type="SMART" id="SM00270">
    <property type="entry name" value="ChtBD1"/>
    <property type="match status" value="1"/>
</dbReference>
<evidence type="ECO:0000256" key="1">
    <source>
        <dbReference type="ARBA" id="ARBA00022669"/>
    </source>
</evidence>
<dbReference type="PROSITE" id="PS00026">
    <property type="entry name" value="CHIT_BIND_I_1"/>
    <property type="match status" value="1"/>
</dbReference>
<evidence type="ECO:0000313" key="5">
    <source>
        <dbReference type="EMBL" id="KAK7962008.1"/>
    </source>
</evidence>
<evidence type="ECO:0000313" key="6">
    <source>
        <dbReference type="Proteomes" id="UP001391051"/>
    </source>
</evidence>
<dbReference type="PANTHER" id="PTHR11177:SF333">
    <property type="entry name" value="CHITINASE"/>
    <property type="match status" value="1"/>
</dbReference>
<feature type="domain" description="GH18" evidence="4">
    <location>
        <begin position="72"/>
        <end position="195"/>
    </location>
</feature>
<dbReference type="CDD" id="cd00598">
    <property type="entry name" value="GH18_chitinase-like"/>
    <property type="match status" value="1"/>
</dbReference>
<evidence type="ECO:0000259" key="3">
    <source>
        <dbReference type="PROSITE" id="PS50941"/>
    </source>
</evidence>
<proteinExistence type="predicted"/>
<dbReference type="Pfam" id="PF00704">
    <property type="entry name" value="Glyco_hydro_18"/>
    <property type="match status" value="1"/>
</dbReference>
<dbReference type="PANTHER" id="PTHR11177">
    <property type="entry name" value="CHITINASE"/>
    <property type="match status" value="1"/>
</dbReference>
<dbReference type="SUPFAM" id="SSF57016">
    <property type="entry name" value="Plant lectins/antimicrobial peptides"/>
    <property type="match status" value="1"/>
</dbReference>
<sequence>MGPSYCAPANCTSGCDAKSECDPGWGSQWSTRGKCPLNVCCSEFGFCGTTEDFCGDKRVKKPSCKGAASAASKVIGYYEGWSTSKGCKGLNPEDFLSGAYTHLNYAFAFIDTTTYKIANMQDSDERYMPRLTGLKDYNPGLEVWIAIGGWSMNDPDQPTARTFSELAASQSHQDAFFESLLSFMDKYGFDGVDID</sequence>
<evidence type="ECO:0000259" key="4">
    <source>
        <dbReference type="PROSITE" id="PS51910"/>
    </source>
</evidence>
<evidence type="ECO:0000256" key="2">
    <source>
        <dbReference type="PROSITE-ProRule" id="PRU00261"/>
    </source>
</evidence>
<comment type="caution">
    <text evidence="2">Lacks conserved residue(s) required for the propagation of feature annotation.</text>
</comment>
<keyword evidence="6" id="KW-1185">Reference proteome</keyword>
<dbReference type="GO" id="GO:0016787">
    <property type="term" value="F:hydrolase activity"/>
    <property type="evidence" value="ECO:0007669"/>
    <property type="project" value="UniProtKB-KW"/>
</dbReference>
<keyword evidence="1 2" id="KW-0147">Chitin-binding</keyword>
<dbReference type="CDD" id="cd00035">
    <property type="entry name" value="ChtBD1"/>
    <property type="match status" value="1"/>
</dbReference>
<dbReference type="Gene3D" id="3.30.60.10">
    <property type="entry name" value="Endochitinase-like"/>
    <property type="match status" value="1"/>
</dbReference>
<feature type="disulfide bond" evidence="2">
    <location>
        <begin position="40"/>
        <end position="54"/>
    </location>
</feature>
<dbReference type="EMBL" id="JAQQWE010000002">
    <property type="protein sequence ID" value="KAK7962008.1"/>
    <property type="molecule type" value="Genomic_DNA"/>
</dbReference>
<accession>A0ABR1QQF8</accession>
<dbReference type="Proteomes" id="UP001391051">
    <property type="component" value="Unassembled WGS sequence"/>
</dbReference>
<protein>
    <submittedName>
        <fullName evidence="5">Glycoside hydrolase</fullName>
    </submittedName>
</protein>
<dbReference type="PROSITE" id="PS50941">
    <property type="entry name" value="CHIT_BIND_I_2"/>
    <property type="match status" value="1"/>
</dbReference>
<keyword evidence="2" id="KW-1015">Disulfide bond</keyword>
<name>A0ABR1QQF8_9PEZI</name>
<dbReference type="Pfam" id="PF00187">
    <property type="entry name" value="Chitin_bind_1"/>
    <property type="match status" value="1"/>
</dbReference>